<dbReference type="Gene3D" id="3.20.20.10">
    <property type="entry name" value="Alanine racemase"/>
    <property type="match status" value="1"/>
</dbReference>
<comment type="catalytic activity">
    <reaction evidence="4">
        <text>L-alanine = D-alanine</text>
        <dbReference type="Rhea" id="RHEA:20249"/>
        <dbReference type="ChEBI" id="CHEBI:57416"/>
        <dbReference type="ChEBI" id="CHEBI:57972"/>
        <dbReference type="EC" id="5.1.1.1"/>
    </reaction>
</comment>
<dbReference type="InterPro" id="IPR000821">
    <property type="entry name" value="Ala_racemase"/>
</dbReference>
<dbReference type="PANTHER" id="PTHR30511:SF0">
    <property type="entry name" value="ALANINE RACEMASE, CATABOLIC-RELATED"/>
    <property type="match status" value="1"/>
</dbReference>
<dbReference type="Pfam" id="PF01168">
    <property type="entry name" value="Ala_racemase_N"/>
    <property type="match status" value="1"/>
</dbReference>
<evidence type="ECO:0000313" key="6">
    <source>
        <dbReference type="EMBL" id="MBS7525722.1"/>
    </source>
</evidence>
<dbReference type="GO" id="GO:0008784">
    <property type="term" value="F:alanine racemase activity"/>
    <property type="evidence" value="ECO:0007669"/>
    <property type="project" value="UniProtKB-EC"/>
</dbReference>
<dbReference type="InterPro" id="IPR009006">
    <property type="entry name" value="Ala_racemase/Decarboxylase_C"/>
</dbReference>
<dbReference type="Proteomes" id="UP000746471">
    <property type="component" value="Unassembled WGS sequence"/>
</dbReference>
<keyword evidence="2 4" id="KW-0663">Pyridoxal phosphate</keyword>
<dbReference type="InterPro" id="IPR020622">
    <property type="entry name" value="Ala_racemase_pyridoxalP-BS"/>
</dbReference>
<dbReference type="Pfam" id="PF00842">
    <property type="entry name" value="Ala_racemase_C"/>
    <property type="match status" value="1"/>
</dbReference>
<comment type="pathway">
    <text evidence="4">Amino-acid biosynthesis; D-alanine biosynthesis; D-alanine from L-alanine: step 1/1.</text>
</comment>
<dbReference type="CDD" id="cd00430">
    <property type="entry name" value="PLPDE_III_AR"/>
    <property type="match status" value="1"/>
</dbReference>
<name>A0ABS5PNU6_9FIRM</name>
<dbReference type="SUPFAM" id="SSF50621">
    <property type="entry name" value="Alanine racemase C-terminal domain-like"/>
    <property type="match status" value="1"/>
</dbReference>
<keyword evidence="7" id="KW-1185">Reference proteome</keyword>
<evidence type="ECO:0000256" key="2">
    <source>
        <dbReference type="ARBA" id="ARBA00022898"/>
    </source>
</evidence>
<evidence type="ECO:0000313" key="7">
    <source>
        <dbReference type="Proteomes" id="UP000746471"/>
    </source>
</evidence>
<dbReference type="SMART" id="SM01005">
    <property type="entry name" value="Ala_racemase_C"/>
    <property type="match status" value="1"/>
</dbReference>
<comment type="function">
    <text evidence="4">Catalyzes the interconversion of L-alanine and D-alanine. May also act on other amino acids.</text>
</comment>
<evidence type="ECO:0000256" key="3">
    <source>
        <dbReference type="ARBA" id="ARBA00023235"/>
    </source>
</evidence>
<feature type="modified residue" description="N6-(pyridoxal phosphate)lysine" evidence="4">
    <location>
        <position position="35"/>
    </location>
</feature>
<feature type="binding site" evidence="4">
    <location>
        <position position="133"/>
    </location>
    <ligand>
        <name>substrate</name>
    </ligand>
</feature>
<evidence type="ECO:0000259" key="5">
    <source>
        <dbReference type="SMART" id="SM01005"/>
    </source>
</evidence>
<keyword evidence="3 4" id="KW-0413">Isomerase</keyword>
<dbReference type="Gene3D" id="2.40.37.10">
    <property type="entry name" value="Lyase, Ornithine Decarboxylase, Chain A, domain 1"/>
    <property type="match status" value="1"/>
</dbReference>
<dbReference type="NCBIfam" id="TIGR00492">
    <property type="entry name" value="alr"/>
    <property type="match status" value="1"/>
</dbReference>
<feature type="domain" description="Alanine racemase C-terminal" evidence="5">
    <location>
        <begin position="236"/>
        <end position="360"/>
    </location>
</feature>
<dbReference type="PROSITE" id="PS00395">
    <property type="entry name" value="ALANINE_RACEMASE"/>
    <property type="match status" value="1"/>
</dbReference>
<dbReference type="SUPFAM" id="SSF51419">
    <property type="entry name" value="PLP-binding barrel"/>
    <property type="match status" value="1"/>
</dbReference>
<organism evidence="6 7">
    <name type="scientific">Fusibacter paucivorans</name>
    <dbReference type="NCBI Taxonomy" id="76009"/>
    <lineage>
        <taxon>Bacteria</taxon>
        <taxon>Bacillati</taxon>
        <taxon>Bacillota</taxon>
        <taxon>Clostridia</taxon>
        <taxon>Eubacteriales</taxon>
        <taxon>Eubacteriales Family XII. Incertae Sedis</taxon>
        <taxon>Fusibacter</taxon>
    </lineage>
</organism>
<evidence type="ECO:0000256" key="1">
    <source>
        <dbReference type="ARBA" id="ARBA00001933"/>
    </source>
</evidence>
<proteinExistence type="inferred from homology"/>
<dbReference type="PANTHER" id="PTHR30511">
    <property type="entry name" value="ALANINE RACEMASE"/>
    <property type="match status" value="1"/>
</dbReference>
<accession>A0ABS5PNU6</accession>
<feature type="active site" description="Proton acceptor; specific for L-alanine" evidence="4">
    <location>
        <position position="257"/>
    </location>
</feature>
<gene>
    <name evidence="6" type="primary">alr</name>
    <name evidence="6" type="ORF">KHM83_03420</name>
</gene>
<feature type="binding site" evidence="4">
    <location>
        <position position="305"/>
    </location>
    <ligand>
        <name>substrate</name>
    </ligand>
</feature>
<reference evidence="6 7" key="1">
    <citation type="submission" date="2021-05" db="EMBL/GenBank/DDBJ databases">
        <title>Fusibacter ferrireducens sp. nov., an anaerobic, sulfur- and Fe-reducing bacterium isolated from the mangrove sediment.</title>
        <authorList>
            <person name="Qiu D."/>
        </authorList>
    </citation>
    <scope>NUCLEOTIDE SEQUENCE [LARGE SCALE GENOMIC DNA]</scope>
    <source>
        <strain evidence="6 7">DSM 12116</strain>
    </source>
</reference>
<comment type="similarity">
    <text evidence="4">Belongs to the alanine racemase family.</text>
</comment>
<dbReference type="InterPro" id="IPR029066">
    <property type="entry name" value="PLP-binding_barrel"/>
</dbReference>
<dbReference type="InterPro" id="IPR011079">
    <property type="entry name" value="Ala_racemase_C"/>
</dbReference>
<comment type="cofactor">
    <cofactor evidence="1 4">
        <name>pyridoxal 5'-phosphate</name>
        <dbReference type="ChEBI" id="CHEBI:597326"/>
    </cofactor>
</comment>
<sequence>MFGTAAEINLDALKENFINIRNFLPERVKIAGVIKANAYGHDLKTIAKALASYGVDYIAVANIREAVAVRRVLNEMPILVMGYTAPEDYDKAVKNTITLTMFRLEDLRALNLNASYDNAVMKVHIKYDTGFNRLGYKDEATVISDLKQVLQLEWLSIEGIFTHLALKDADSDTQQMKKFDALIKQLKLEGIHIPIAHACDSIGAMIYPDAPYQMVRLGAALYGYCSRPVPFKLRPVMSLKTSVSHLKWIEPGESVSYDGLFTADSRALIATLPIGYADGLPRNLSKGGVVLIQEKIYPIVGLICMDQCMVDVTGAANIQIGDSVELFGEAASLSDVAVMAGTNRNELLSRVAMRVPRRIVQDGEVIATVDYLLGEGDYGNC</sequence>
<dbReference type="InterPro" id="IPR001608">
    <property type="entry name" value="Ala_racemase_N"/>
</dbReference>
<dbReference type="RefSeq" id="WP_213235506.1">
    <property type="nucleotide sequence ID" value="NZ_JAHBCL010000004.1"/>
</dbReference>
<evidence type="ECO:0000256" key="4">
    <source>
        <dbReference type="HAMAP-Rule" id="MF_01201"/>
    </source>
</evidence>
<comment type="caution">
    <text evidence="6">The sequence shown here is derived from an EMBL/GenBank/DDBJ whole genome shotgun (WGS) entry which is preliminary data.</text>
</comment>
<dbReference type="PRINTS" id="PR00992">
    <property type="entry name" value="ALARACEMASE"/>
</dbReference>
<dbReference type="HAMAP" id="MF_01201">
    <property type="entry name" value="Ala_racemase"/>
    <property type="match status" value="1"/>
</dbReference>
<dbReference type="EMBL" id="JAHBCL010000004">
    <property type="protein sequence ID" value="MBS7525722.1"/>
    <property type="molecule type" value="Genomic_DNA"/>
</dbReference>
<dbReference type="EC" id="5.1.1.1" evidence="4"/>
<protein>
    <recommendedName>
        <fullName evidence="4">Alanine racemase</fullName>
        <ecNumber evidence="4">5.1.1.1</ecNumber>
    </recommendedName>
</protein>
<feature type="active site" description="Proton acceptor; specific for D-alanine" evidence="4">
    <location>
        <position position="35"/>
    </location>
</feature>